<dbReference type="GO" id="GO:0016020">
    <property type="term" value="C:membrane"/>
    <property type="evidence" value="ECO:0007669"/>
    <property type="project" value="TreeGrafter"/>
</dbReference>
<keyword evidence="3" id="KW-0378">Hydrolase</keyword>
<dbReference type="AlphaFoldDB" id="A0A1M7YHZ5"/>
<keyword evidence="1" id="KW-1133">Transmembrane helix</keyword>
<feature type="transmembrane region" description="Helical" evidence="1">
    <location>
        <begin position="80"/>
        <end position="101"/>
    </location>
</feature>
<keyword evidence="4" id="KW-1185">Reference proteome</keyword>
<proteinExistence type="predicted"/>
<keyword evidence="1" id="KW-0812">Transmembrane</keyword>
<dbReference type="InterPro" id="IPR002656">
    <property type="entry name" value="Acyl_transf_3_dom"/>
</dbReference>
<feature type="transmembrane region" description="Helical" evidence="1">
    <location>
        <begin position="166"/>
        <end position="185"/>
    </location>
</feature>
<dbReference type="STRING" id="1121416.SAMN02745220_04462"/>
<evidence type="ECO:0000256" key="1">
    <source>
        <dbReference type="SAM" id="Phobius"/>
    </source>
</evidence>
<dbReference type="Proteomes" id="UP000184603">
    <property type="component" value="Unassembled WGS sequence"/>
</dbReference>
<feature type="transmembrane region" description="Helical" evidence="1">
    <location>
        <begin position="235"/>
        <end position="253"/>
    </location>
</feature>
<dbReference type="OrthoDB" id="5501619at2"/>
<feature type="transmembrane region" description="Helical" evidence="1">
    <location>
        <begin position="259"/>
        <end position="276"/>
    </location>
</feature>
<keyword evidence="3" id="KW-0012">Acyltransferase</keyword>
<accession>A0A1M7YHZ5</accession>
<evidence type="ECO:0000313" key="4">
    <source>
        <dbReference type="Proteomes" id="UP000184603"/>
    </source>
</evidence>
<evidence type="ECO:0000259" key="2">
    <source>
        <dbReference type="Pfam" id="PF01757"/>
    </source>
</evidence>
<feature type="transmembrane region" description="Helical" evidence="1">
    <location>
        <begin position="140"/>
        <end position="159"/>
    </location>
</feature>
<feature type="transmembrane region" description="Helical" evidence="1">
    <location>
        <begin position="288"/>
        <end position="309"/>
    </location>
</feature>
<organism evidence="3 4">
    <name type="scientific">Desulfopila aestuarii DSM 18488</name>
    <dbReference type="NCBI Taxonomy" id="1121416"/>
    <lineage>
        <taxon>Bacteria</taxon>
        <taxon>Pseudomonadati</taxon>
        <taxon>Thermodesulfobacteriota</taxon>
        <taxon>Desulfobulbia</taxon>
        <taxon>Desulfobulbales</taxon>
        <taxon>Desulfocapsaceae</taxon>
        <taxon>Desulfopila</taxon>
    </lineage>
</organism>
<gene>
    <name evidence="3" type="ORF">SAMN02745220_04462</name>
</gene>
<evidence type="ECO:0000313" key="3">
    <source>
        <dbReference type="EMBL" id="SHO52252.1"/>
    </source>
</evidence>
<dbReference type="PANTHER" id="PTHR23028:SF53">
    <property type="entry name" value="ACYL_TRANSF_3 DOMAIN-CONTAINING PROTEIN"/>
    <property type="match status" value="1"/>
</dbReference>
<feature type="transmembrane region" description="Helical" evidence="1">
    <location>
        <begin position="321"/>
        <end position="342"/>
    </location>
</feature>
<dbReference type="GO" id="GO:0009103">
    <property type="term" value="P:lipopolysaccharide biosynthetic process"/>
    <property type="evidence" value="ECO:0007669"/>
    <property type="project" value="TreeGrafter"/>
</dbReference>
<dbReference type="RefSeq" id="WP_073615869.1">
    <property type="nucleotide sequence ID" value="NZ_FRFE01000033.1"/>
</dbReference>
<feature type="domain" description="Acyltransferase 3" evidence="2">
    <location>
        <begin position="14"/>
        <end position="339"/>
    </location>
</feature>
<dbReference type="Pfam" id="PF01757">
    <property type="entry name" value="Acyl_transf_3"/>
    <property type="match status" value="1"/>
</dbReference>
<reference evidence="3 4" key="1">
    <citation type="submission" date="2016-12" db="EMBL/GenBank/DDBJ databases">
        <authorList>
            <person name="Song W.-J."/>
            <person name="Kurnit D.M."/>
        </authorList>
    </citation>
    <scope>NUCLEOTIDE SEQUENCE [LARGE SCALE GENOMIC DNA]</scope>
    <source>
        <strain evidence="3 4">DSM 18488</strain>
    </source>
</reference>
<dbReference type="EMBL" id="FRFE01000033">
    <property type="protein sequence ID" value="SHO52252.1"/>
    <property type="molecule type" value="Genomic_DNA"/>
</dbReference>
<dbReference type="PANTHER" id="PTHR23028">
    <property type="entry name" value="ACETYLTRANSFERASE"/>
    <property type="match status" value="1"/>
</dbReference>
<keyword evidence="1" id="KW-0472">Membrane</keyword>
<keyword evidence="3" id="KW-0808">Transferase</keyword>
<feature type="transmembrane region" description="Helical" evidence="1">
    <location>
        <begin position="205"/>
        <end position="223"/>
    </location>
</feature>
<dbReference type="GO" id="GO:0016787">
    <property type="term" value="F:hydrolase activity"/>
    <property type="evidence" value="ECO:0007669"/>
    <property type="project" value="UniProtKB-KW"/>
</dbReference>
<protein>
    <submittedName>
        <fullName evidence="3">Peptidoglycan/LPS O-acetylase OafA/YrhL, contains acyltransferase and SGNH-hydrolase domains</fullName>
    </submittedName>
</protein>
<dbReference type="GO" id="GO:0016747">
    <property type="term" value="F:acyltransferase activity, transferring groups other than amino-acyl groups"/>
    <property type="evidence" value="ECO:0007669"/>
    <property type="project" value="InterPro"/>
</dbReference>
<name>A0A1M7YHZ5_9BACT</name>
<dbReference type="InterPro" id="IPR050879">
    <property type="entry name" value="Acyltransferase_3"/>
</dbReference>
<sequence>MALLTPQHLRGHLPSLNSLRGVAVLLVYLFHADVPGFTGGFIGVDIFFVLSGFLITILLLQEYQTTGTIFFKNFYMRRILRLFPALCLLLIVFVIFSLFFFPTAAEKLFHIEDAFLTLFYISNWTRAFDLGRPVVLGHCWSLSIEEQFYIFWPLLLYFLMRFTPSLRALSITVLLLISWGWRLWLLDNDASWSRLYNGFDTRADMLLAGCLLASLWNAGYLNFWKTRAKVRKIAVGMAAIVLLLSPLICNWQTGALYRYQYGLIALASAVVILDCVSGPGVLIRALEFAPLVWLGKVSYGFYLWHYPIIHIVGATSQLNRLQFVATTFSLTLICTVISWYGLESVVQRKYKTRYRLRGA</sequence>
<feature type="transmembrane region" description="Helical" evidence="1">
    <location>
        <begin position="37"/>
        <end position="60"/>
    </location>
</feature>